<dbReference type="RefSeq" id="WP_380826155.1">
    <property type="nucleotide sequence ID" value="NZ_JBHTCG010000006.1"/>
</dbReference>
<gene>
    <name evidence="1" type="ORF">ACFQSB_11425</name>
</gene>
<accession>A0ABW2NZJ8</accession>
<reference evidence="2" key="1">
    <citation type="journal article" date="2019" name="Int. J. Syst. Evol. Microbiol.">
        <title>The Global Catalogue of Microorganisms (GCM) 10K type strain sequencing project: providing services to taxonomists for standard genome sequencing and annotation.</title>
        <authorList>
            <consortium name="The Broad Institute Genomics Platform"/>
            <consortium name="The Broad Institute Genome Sequencing Center for Infectious Disease"/>
            <person name="Wu L."/>
            <person name="Ma J."/>
        </authorList>
    </citation>
    <scope>NUCLEOTIDE SEQUENCE [LARGE SCALE GENOMIC DNA]</scope>
    <source>
        <strain evidence="2">CECT 7649</strain>
    </source>
</reference>
<dbReference type="Proteomes" id="UP001596496">
    <property type="component" value="Unassembled WGS sequence"/>
</dbReference>
<dbReference type="EMBL" id="JBHTCG010000006">
    <property type="protein sequence ID" value="MFC7382817.1"/>
    <property type="molecule type" value="Genomic_DNA"/>
</dbReference>
<comment type="caution">
    <text evidence="1">The sequence shown here is derived from an EMBL/GenBank/DDBJ whole genome shotgun (WGS) entry which is preliminary data.</text>
</comment>
<name>A0ABW2NZJ8_9ACTN</name>
<protein>
    <submittedName>
        <fullName evidence="1">Uncharacterized protein</fullName>
    </submittedName>
</protein>
<keyword evidence="2" id="KW-1185">Reference proteome</keyword>
<evidence type="ECO:0000313" key="2">
    <source>
        <dbReference type="Proteomes" id="UP001596496"/>
    </source>
</evidence>
<proteinExistence type="predicted"/>
<evidence type="ECO:0000313" key="1">
    <source>
        <dbReference type="EMBL" id="MFC7382817.1"/>
    </source>
</evidence>
<sequence length="292" mass="32714">MIVAVIVTVGTTLGPDLFDIPAIQDDLREWRDADDFRYAVDYNDPAIQLVLPAGVDLTAKQAAYLKGWSLAREGARNSDEKVPDLLKELREIGAATPVDVTHIAISVEGRRRQPIHVDAIYPVQIHRTAPYSGTLVNITPEGGGDTLQMMFNFDEITPRARTTIDGDDVSGAPLKPGVPYFDKHTLTIEDGKEDEINIAMTGTRYAVSFKIRIDYRIGGQRRHQIIGYGERPFLVTPFNCVDPAPRDKRGNFVMAKDGRDIVMGHISYDHIWAYGRNGIESKKNTHWFEFEC</sequence>
<organism evidence="1 2">
    <name type="scientific">Sphaerisporangium rhizosphaerae</name>
    <dbReference type="NCBI Taxonomy" id="2269375"/>
    <lineage>
        <taxon>Bacteria</taxon>
        <taxon>Bacillati</taxon>
        <taxon>Actinomycetota</taxon>
        <taxon>Actinomycetes</taxon>
        <taxon>Streptosporangiales</taxon>
        <taxon>Streptosporangiaceae</taxon>
        <taxon>Sphaerisporangium</taxon>
    </lineage>
</organism>